<sequence length="476" mass="51617">MADWLVHWIVLSFCLMRLSGAIQAVDEIMTSQQEKHGDKLETANATEVNIGRVDILPTSSTTREGATTKSHNLMALLNPFSTTLARSDEKASPTAQTVIVSVTGTAVTTTLNGTELADATESTIIATQLPSTAKSITSSEMTATVRTYADAESSAESFDSAEFLSSTPVPATTTSVSKLAPFPTLAIRPSTADDKNSNLLPSATLSPFWPWMLFIINGNATVANRRQRDLGTYLRLNLAARLDADYNDVAINRILLTPQAIVANISVEPSHLVYGGTGAAGLEALGQGNVTLLELSGHEFQVDRIIRFDEVVDQRGMISSMEMSSMVATVGSEVTVYGAVGAVFLFLLVALLLGLSFSSPCKAGDNSKYLSSNNLGYDRDQMDSNYSDGFTEWNLSTMELMPDPPPVIYTEQLARDIEGDAVLQLKHPSHFIPLSSRRMSLPNVTIGEFHHHQRNHPSDELLKFHHTDNSQSQYSA</sequence>
<proteinExistence type="predicted"/>
<reference evidence="1" key="1">
    <citation type="submission" date="2015-10" db="EMBL/GenBank/DDBJ databases">
        <title>EvidentialGene: Evidence-directed Construction of Complete mRNA Transcriptomes without Genomes.</title>
        <authorList>
            <person name="Gilbert D.G."/>
        </authorList>
    </citation>
    <scope>NUCLEOTIDE SEQUENCE</scope>
</reference>
<name>A0A0P5IKR9_9CRUS</name>
<evidence type="ECO:0000313" key="1">
    <source>
        <dbReference type="EMBL" id="JAL58184.1"/>
    </source>
</evidence>
<accession>A0A0P5IKR9</accession>
<dbReference type="OrthoDB" id="6365464at2759"/>
<dbReference type="AlphaFoldDB" id="A0A0P5IKR9"/>
<organism evidence="1">
    <name type="scientific">Daphnia magna</name>
    <dbReference type="NCBI Taxonomy" id="35525"/>
    <lineage>
        <taxon>Eukaryota</taxon>
        <taxon>Metazoa</taxon>
        <taxon>Ecdysozoa</taxon>
        <taxon>Arthropoda</taxon>
        <taxon>Crustacea</taxon>
        <taxon>Branchiopoda</taxon>
        <taxon>Diplostraca</taxon>
        <taxon>Cladocera</taxon>
        <taxon>Anomopoda</taxon>
        <taxon>Daphniidae</taxon>
        <taxon>Daphnia</taxon>
    </lineage>
</organism>
<protein>
    <submittedName>
        <fullName evidence="1">Uncharacterized protein</fullName>
    </submittedName>
</protein>
<dbReference type="EMBL" id="GDIQ01093542">
    <property type="protein sequence ID" value="JAL58184.1"/>
    <property type="molecule type" value="Transcribed_RNA"/>
</dbReference>